<evidence type="ECO:0000313" key="3">
    <source>
        <dbReference type="Proteomes" id="UP001200470"/>
    </source>
</evidence>
<sequence>MDEQQQKNYDAWGYLDQALFTSSHVKAKDIKMGSTDWDNVYPTSPEEIDRMEDLIQQAQASADDPNDEQFNERIRDLKEVVHYSRKRHRTWKLALIAGSILGACIFWYFSNLDQESVQNRQKDVKIVELWQKADTTIAYQKMDTVLWERNLNYNERLNGANAYKAYYLTDYNQRAESSRLNSAKYKQQADTASTDERKKAYLKSSEKEQEDYEKYKKRFEELAAKDFKAVKELALKDTQGAVDSMKSSSNTKRAWMIYLIVLIPLYIISGYPRGYILSRHRRQASLMRGLQKWGFRLAAFFFGVGLAMQLLPDDIVKYRYSNGYTETRREVNPANFIYIVMKIGLMVVGVFIFCFISVFIMTFETVTGLIRNFNWQEILSKKTQPQS</sequence>
<evidence type="ECO:0000256" key="1">
    <source>
        <dbReference type="SAM" id="Phobius"/>
    </source>
</evidence>
<reference evidence="2 3" key="1">
    <citation type="submission" date="2020-12" db="EMBL/GenBank/DDBJ databases">
        <title>Whole genome sequences of gut porcine anaerobes.</title>
        <authorList>
            <person name="Kubasova T."/>
            <person name="Jahodarova E."/>
            <person name="Rychlik I."/>
        </authorList>
    </citation>
    <scope>NUCLEOTIDE SEQUENCE [LARGE SCALE GENOMIC DNA]</scope>
    <source>
        <strain evidence="2 3">An925</strain>
    </source>
</reference>
<feature type="transmembrane region" description="Helical" evidence="1">
    <location>
        <begin position="336"/>
        <end position="363"/>
    </location>
</feature>
<keyword evidence="1" id="KW-1133">Transmembrane helix</keyword>
<keyword evidence="1" id="KW-0472">Membrane</keyword>
<gene>
    <name evidence="2" type="ORF">I6E12_08880</name>
</gene>
<keyword evidence="1" id="KW-0812">Transmembrane</keyword>
<organism evidence="2 3">
    <name type="scientific">Xylanibacter brevis</name>
    <dbReference type="NCBI Taxonomy" id="83231"/>
    <lineage>
        <taxon>Bacteria</taxon>
        <taxon>Pseudomonadati</taxon>
        <taxon>Bacteroidota</taxon>
        <taxon>Bacteroidia</taxon>
        <taxon>Bacteroidales</taxon>
        <taxon>Prevotellaceae</taxon>
        <taxon>Xylanibacter</taxon>
    </lineage>
</organism>
<keyword evidence="3" id="KW-1185">Reference proteome</keyword>
<dbReference type="RefSeq" id="WP_301638337.1">
    <property type="nucleotide sequence ID" value="NZ_JADYTN010000019.1"/>
</dbReference>
<feature type="transmembrane region" description="Helical" evidence="1">
    <location>
        <begin position="255"/>
        <end position="272"/>
    </location>
</feature>
<comment type="caution">
    <text evidence="2">The sequence shown here is derived from an EMBL/GenBank/DDBJ whole genome shotgun (WGS) entry which is preliminary data.</text>
</comment>
<feature type="transmembrane region" description="Helical" evidence="1">
    <location>
        <begin position="93"/>
        <end position="110"/>
    </location>
</feature>
<accession>A0ABS9CGK3</accession>
<evidence type="ECO:0000313" key="2">
    <source>
        <dbReference type="EMBL" id="MCF2564225.1"/>
    </source>
</evidence>
<dbReference type="Proteomes" id="UP001200470">
    <property type="component" value="Unassembled WGS sequence"/>
</dbReference>
<feature type="transmembrane region" description="Helical" evidence="1">
    <location>
        <begin position="293"/>
        <end position="311"/>
    </location>
</feature>
<name>A0ABS9CGK3_9BACT</name>
<proteinExistence type="predicted"/>
<protein>
    <submittedName>
        <fullName evidence="2">Uncharacterized protein</fullName>
    </submittedName>
</protein>
<dbReference type="EMBL" id="JADYTN010000019">
    <property type="protein sequence ID" value="MCF2564225.1"/>
    <property type="molecule type" value="Genomic_DNA"/>
</dbReference>